<evidence type="ECO:0000313" key="2">
    <source>
        <dbReference type="Proteomes" id="UP000026962"/>
    </source>
</evidence>
<dbReference type="Proteomes" id="UP000026962">
    <property type="component" value="Chromosome 6"/>
</dbReference>
<organism evidence="1">
    <name type="scientific">Oryza punctata</name>
    <name type="common">Red rice</name>
    <dbReference type="NCBI Taxonomy" id="4537"/>
    <lineage>
        <taxon>Eukaryota</taxon>
        <taxon>Viridiplantae</taxon>
        <taxon>Streptophyta</taxon>
        <taxon>Embryophyta</taxon>
        <taxon>Tracheophyta</taxon>
        <taxon>Spermatophyta</taxon>
        <taxon>Magnoliopsida</taxon>
        <taxon>Liliopsida</taxon>
        <taxon>Poales</taxon>
        <taxon>Poaceae</taxon>
        <taxon>BOP clade</taxon>
        <taxon>Oryzoideae</taxon>
        <taxon>Oryzeae</taxon>
        <taxon>Oryzinae</taxon>
        <taxon>Oryza</taxon>
    </lineage>
</organism>
<dbReference type="Gramene" id="OPUNC06G21890.1">
    <property type="protein sequence ID" value="OPUNC06G21890.1"/>
    <property type="gene ID" value="OPUNC06G21890"/>
</dbReference>
<proteinExistence type="predicted"/>
<dbReference type="AlphaFoldDB" id="A0A0E0LEG7"/>
<dbReference type="EnsemblPlants" id="OPUNC06G21890.1">
    <property type="protein sequence ID" value="OPUNC06G21890.1"/>
    <property type="gene ID" value="OPUNC06G21890"/>
</dbReference>
<evidence type="ECO:0000313" key="1">
    <source>
        <dbReference type="EnsemblPlants" id="OPUNC06G21890.1"/>
    </source>
</evidence>
<reference evidence="1" key="1">
    <citation type="submission" date="2015-04" db="UniProtKB">
        <authorList>
            <consortium name="EnsemblPlants"/>
        </authorList>
    </citation>
    <scope>IDENTIFICATION</scope>
</reference>
<keyword evidence="2" id="KW-1185">Reference proteome</keyword>
<protein>
    <submittedName>
        <fullName evidence="1">Uncharacterized protein</fullName>
    </submittedName>
</protein>
<reference evidence="1" key="2">
    <citation type="submission" date="2018-05" db="EMBL/GenBank/DDBJ databases">
        <title>OpunRS2 (Oryza punctata Reference Sequence Version 2).</title>
        <authorList>
            <person name="Zhang J."/>
            <person name="Kudrna D."/>
            <person name="Lee S."/>
            <person name="Talag J."/>
            <person name="Welchert J."/>
            <person name="Wing R.A."/>
        </authorList>
    </citation>
    <scope>NUCLEOTIDE SEQUENCE [LARGE SCALE GENOMIC DNA]</scope>
</reference>
<accession>A0A0E0LEG7</accession>
<sequence>MARRERGRMPYRWRKPWGTRRSGGRRRRGKPRAPWRLFHRRSFLEWTNPAALTAEIPHQRNRTSILLWDLLHAAVPLPPASNSGGVLPPASSGGSSTLPSCKRLRWHPPPPRVAAVVAPLPLPTGDTSAPSPLLSPLATPLPLPSAHQHHRSPPSLFHHRLFPTSSGSVAALLLARSGGLAALQQHDGSTSGSSLSLSASSAAAGWQFLGGAADPRRGAARGGLPFLGGAADPRRGAARGGLPNYQQLEIDRRRCAIKDSPQRRIRQNHLIEAPVFDHRFVIVLRQHQDRSHEILSATSTQIVPESESNIPTPKTKLAAQKLHLRRLKTHTSTPRSSDKRGTRGFKLYFGIGAIRGDEQDLPRKKWIESVASSSPLASVVLRGRHGTGVERRGAATAMQDGTAAVETERWRGEGRPVVVRGCARQRRETRKGGELVEQGLSERWGGFKGGISGWRKGEEETEGCPWVYVGVEDERKVAMSVLAVGWRRARLATKTRAEKRWVVGGVGRQFDRVLTDVGVL</sequence>
<name>A0A0E0LEG7_ORYPU</name>
<dbReference type="HOGENOM" id="CLU_524189_0_0_1"/>